<keyword evidence="6" id="KW-0472">Membrane</keyword>
<dbReference type="GO" id="GO:0008202">
    <property type="term" value="P:steroid metabolic process"/>
    <property type="evidence" value="ECO:0007669"/>
    <property type="project" value="TreeGrafter"/>
</dbReference>
<dbReference type="EC" id="1.3.1.72" evidence="2"/>
<dbReference type="InterPro" id="IPR016166">
    <property type="entry name" value="FAD-bd_PCMH"/>
</dbReference>
<dbReference type="PANTHER" id="PTHR10801:SF0">
    <property type="entry name" value="DELTA(24)-STEROL REDUCTASE"/>
    <property type="match status" value="1"/>
</dbReference>
<evidence type="ECO:0000256" key="3">
    <source>
        <dbReference type="ARBA" id="ARBA00022692"/>
    </source>
</evidence>
<dbReference type="GO" id="GO:0071949">
    <property type="term" value="F:FAD binding"/>
    <property type="evidence" value="ECO:0007669"/>
    <property type="project" value="InterPro"/>
</dbReference>
<dbReference type="PANTHER" id="PTHR10801">
    <property type="entry name" value="24-DEHYDROCHOLESTEROL REDUCTASE"/>
    <property type="match status" value="1"/>
</dbReference>
<protein>
    <recommendedName>
        <fullName evidence="2">Delta(24)-sterol reductase</fullName>
        <ecNumber evidence="2">1.3.1.72</ecNumber>
    </recommendedName>
</protein>
<reference evidence="8" key="1">
    <citation type="journal article" date="2020" name="Stud. Mycol.">
        <title>101 Dothideomycetes genomes: a test case for predicting lifestyles and emergence of pathogens.</title>
        <authorList>
            <person name="Haridas S."/>
            <person name="Albert R."/>
            <person name="Binder M."/>
            <person name="Bloem J."/>
            <person name="Labutti K."/>
            <person name="Salamov A."/>
            <person name="Andreopoulos B."/>
            <person name="Baker S."/>
            <person name="Barry K."/>
            <person name="Bills G."/>
            <person name="Bluhm B."/>
            <person name="Cannon C."/>
            <person name="Castanera R."/>
            <person name="Culley D."/>
            <person name="Daum C."/>
            <person name="Ezra D."/>
            <person name="Gonzalez J."/>
            <person name="Henrissat B."/>
            <person name="Kuo A."/>
            <person name="Liang C."/>
            <person name="Lipzen A."/>
            <person name="Lutzoni F."/>
            <person name="Magnuson J."/>
            <person name="Mondo S."/>
            <person name="Nolan M."/>
            <person name="Ohm R."/>
            <person name="Pangilinan J."/>
            <person name="Park H.-J."/>
            <person name="Ramirez L."/>
            <person name="Alfaro M."/>
            <person name="Sun H."/>
            <person name="Tritt A."/>
            <person name="Yoshinaga Y."/>
            <person name="Zwiers L.-H."/>
            <person name="Turgeon B."/>
            <person name="Goodwin S."/>
            <person name="Spatafora J."/>
            <person name="Crous P."/>
            <person name="Grigoriev I."/>
        </authorList>
    </citation>
    <scope>NUCLEOTIDE SEQUENCE</scope>
    <source>
        <strain evidence="8">CBS 279.74</strain>
    </source>
</reference>
<evidence type="ECO:0000259" key="7">
    <source>
        <dbReference type="PROSITE" id="PS51387"/>
    </source>
</evidence>
<dbReference type="AlphaFoldDB" id="A0A6G1JUK7"/>
<dbReference type="Pfam" id="PF01565">
    <property type="entry name" value="FAD_binding_4"/>
    <property type="match status" value="1"/>
</dbReference>
<dbReference type="InterPro" id="IPR040165">
    <property type="entry name" value="Diminuto-like"/>
</dbReference>
<proteinExistence type="predicted"/>
<accession>A0A6G1JUK7</accession>
<dbReference type="GO" id="GO:0000246">
    <property type="term" value="F:Delta24(24-1) sterol reductase activity"/>
    <property type="evidence" value="ECO:0007669"/>
    <property type="project" value="TreeGrafter"/>
</dbReference>
<keyword evidence="9" id="KW-1185">Reference proteome</keyword>
<dbReference type="EMBL" id="MU005784">
    <property type="protein sequence ID" value="KAF2703935.1"/>
    <property type="molecule type" value="Genomic_DNA"/>
</dbReference>
<organism evidence="8 9">
    <name type="scientific">Pleomassaria siparia CBS 279.74</name>
    <dbReference type="NCBI Taxonomy" id="1314801"/>
    <lineage>
        <taxon>Eukaryota</taxon>
        <taxon>Fungi</taxon>
        <taxon>Dikarya</taxon>
        <taxon>Ascomycota</taxon>
        <taxon>Pezizomycotina</taxon>
        <taxon>Dothideomycetes</taxon>
        <taxon>Pleosporomycetidae</taxon>
        <taxon>Pleosporales</taxon>
        <taxon>Pleomassariaceae</taxon>
        <taxon>Pleomassaria</taxon>
    </lineage>
</organism>
<dbReference type="OrthoDB" id="415825at2759"/>
<evidence type="ECO:0000256" key="6">
    <source>
        <dbReference type="ARBA" id="ARBA00023136"/>
    </source>
</evidence>
<dbReference type="GO" id="GO:0050614">
    <property type="term" value="F:Delta24-sterol reductase activity"/>
    <property type="evidence" value="ECO:0007669"/>
    <property type="project" value="UniProtKB-EC"/>
</dbReference>
<keyword evidence="3" id="KW-0812">Transmembrane</keyword>
<dbReference type="Proteomes" id="UP000799428">
    <property type="component" value="Unassembled WGS sequence"/>
</dbReference>
<dbReference type="GO" id="GO:0016020">
    <property type="term" value="C:membrane"/>
    <property type="evidence" value="ECO:0007669"/>
    <property type="project" value="UniProtKB-SubCell"/>
</dbReference>
<dbReference type="SUPFAM" id="SSF56176">
    <property type="entry name" value="FAD-binding/transporter-associated domain-like"/>
    <property type="match status" value="1"/>
</dbReference>
<evidence type="ECO:0000313" key="9">
    <source>
        <dbReference type="Proteomes" id="UP000799428"/>
    </source>
</evidence>
<keyword evidence="5" id="KW-0560">Oxidoreductase</keyword>
<feature type="domain" description="FAD-binding PCMH-type" evidence="7">
    <location>
        <begin position="1"/>
        <end position="165"/>
    </location>
</feature>
<dbReference type="InterPro" id="IPR036318">
    <property type="entry name" value="FAD-bd_PCMH-like_sf"/>
</dbReference>
<dbReference type="InterPro" id="IPR016169">
    <property type="entry name" value="FAD-bd_PCMH_sub2"/>
</dbReference>
<name>A0A6G1JUK7_9PLEO</name>
<sequence length="491" mass="55242">MHDDSISKLVSEVSSLHASKTPFRINHGSSNSVRVKEPGTPTLNIAHLNHILSISPEHNITVVEPNVSLDVLLSETLKQGLMPPVVMEFPGITVGGGFSSVSGESTCWKEGSFDNCIDEIEIILGDGTLVQAVKGGKNADLFDAARCSMGTLGVVTLLKVRLVDAKPFVEVTYHRTSSIKELIGETVAFCNDRSDGLDFVEGIAFSKTHGTVIVGRMVEKRDAHLPLQRFDCASSPWFYRHARAIASVKHTEVVPLYSYLFRYDRGAFWTGESFFNYWGISNNRFWRTLCNPFLNARASYRSMHAVGGPGTGIVQDLIIPAQNAETFISWVEKDVGIWPLWVCPVRRKDEVWGSAFWKGIKEKKFDYEVDGSLTLNIGIWGAGPDSYSDFLKVNRQMEHVLRQVHGMKISYAQSFYTEDELWELYDKDEYQKARKKWNAQWLPSVWDKINRRAVETEGDDNDTGYAGGLFMKILMTWPIGGIYTSWKSLGW</sequence>
<evidence type="ECO:0000256" key="4">
    <source>
        <dbReference type="ARBA" id="ARBA00022989"/>
    </source>
</evidence>
<evidence type="ECO:0000313" key="8">
    <source>
        <dbReference type="EMBL" id="KAF2703935.1"/>
    </source>
</evidence>
<evidence type="ECO:0000256" key="1">
    <source>
        <dbReference type="ARBA" id="ARBA00004167"/>
    </source>
</evidence>
<evidence type="ECO:0000256" key="2">
    <source>
        <dbReference type="ARBA" id="ARBA00012405"/>
    </source>
</evidence>
<evidence type="ECO:0000256" key="5">
    <source>
        <dbReference type="ARBA" id="ARBA00023002"/>
    </source>
</evidence>
<comment type="subcellular location">
    <subcellularLocation>
        <location evidence="1">Membrane</location>
        <topology evidence="1">Single-pass membrane protein</topology>
    </subcellularLocation>
</comment>
<dbReference type="Gene3D" id="3.30.465.10">
    <property type="match status" value="1"/>
</dbReference>
<dbReference type="GO" id="GO:0005737">
    <property type="term" value="C:cytoplasm"/>
    <property type="evidence" value="ECO:0007669"/>
    <property type="project" value="TreeGrafter"/>
</dbReference>
<gene>
    <name evidence="8" type="ORF">K504DRAFT_391344</name>
</gene>
<keyword evidence="4" id="KW-1133">Transmembrane helix</keyword>
<dbReference type="PROSITE" id="PS51387">
    <property type="entry name" value="FAD_PCMH"/>
    <property type="match status" value="1"/>
</dbReference>
<dbReference type="InterPro" id="IPR006094">
    <property type="entry name" value="Oxid_FAD_bind_N"/>
</dbReference>